<protein>
    <submittedName>
        <fullName evidence="1">Uncharacterized protein</fullName>
    </submittedName>
</protein>
<organism evidence="1 2">
    <name type="scientific">Melastoma candidum</name>
    <dbReference type="NCBI Taxonomy" id="119954"/>
    <lineage>
        <taxon>Eukaryota</taxon>
        <taxon>Viridiplantae</taxon>
        <taxon>Streptophyta</taxon>
        <taxon>Embryophyta</taxon>
        <taxon>Tracheophyta</taxon>
        <taxon>Spermatophyta</taxon>
        <taxon>Magnoliopsida</taxon>
        <taxon>eudicotyledons</taxon>
        <taxon>Gunneridae</taxon>
        <taxon>Pentapetalae</taxon>
        <taxon>rosids</taxon>
        <taxon>malvids</taxon>
        <taxon>Myrtales</taxon>
        <taxon>Melastomataceae</taxon>
        <taxon>Melastomatoideae</taxon>
        <taxon>Melastomateae</taxon>
        <taxon>Melastoma</taxon>
    </lineage>
</organism>
<gene>
    <name evidence="1" type="ORF">MLD38_016496</name>
</gene>
<evidence type="ECO:0000313" key="2">
    <source>
        <dbReference type="Proteomes" id="UP001057402"/>
    </source>
</evidence>
<evidence type="ECO:0000313" key="1">
    <source>
        <dbReference type="EMBL" id="KAI4367873.1"/>
    </source>
</evidence>
<keyword evidence="2" id="KW-1185">Reference proteome</keyword>
<dbReference type="Proteomes" id="UP001057402">
    <property type="component" value="Chromosome 5"/>
</dbReference>
<reference evidence="2" key="1">
    <citation type="journal article" date="2023" name="Front. Plant Sci.">
        <title>Chromosomal-level genome assembly of Melastoma candidum provides insights into trichome evolution.</title>
        <authorList>
            <person name="Zhong Y."/>
            <person name="Wu W."/>
            <person name="Sun C."/>
            <person name="Zou P."/>
            <person name="Liu Y."/>
            <person name="Dai S."/>
            <person name="Zhou R."/>
        </authorList>
    </citation>
    <scope>NUCLEOTIDE SEQUENCE [LARGE SCALE GENOMIC DNA]</scope>
</reference>
<comment type="caution">
    <text evidence="1">The sequence shown here is derived from an EMBL/GenBank/DDBJ whole genome shotgun (WGS) entry which is preliminary data.</text>
</comment>
<name>A0ACB9QMI3_9MYRT</name>
<sequence>MSKKGGKKFDGRGRHPPITLRQEAAGLKPTSLEDGGGVPRDPRSMLKLDHLQRLSTWASGAGSAPSLAALFGRRLAAGREALAVLPDPSLVTCQRCEAILQPGYNCTIRVKKSRAKKRQRSQKPRTPTQNNVVYSCQFCLHRNVKRGTPKGHMKVLHPAKARPISQKKSKTDMSLISSNLEIKNASIDERSKISTLGFSAAEPLLHTSGILDNGANIYENSQICEPGFPVSEAGLSDNKLGTPVTKHSLELLSESRRRKRNRSSAKKSAEPEGGPASAEASVGTSKKRRKRSWTTLREIAERSESGMGKSISDLKIPFLI</sequence>
<dbReference type="EMBL" id="CM042884">
    <property type="protein sequence ID" value="KAI4367873.1"/>
    <property type="molecule type" value="Genomic_DNA"/>
</dbReference>
<accession>A0ACB9QMI3</accession>
<proteinExistence type="predicted"/>